<evidence type="ECO:0000313" key="1">
    <source>
        <dbReference type="EMBL" id="KTC75004.1"/>
    </source>
</evidence>
<comment type="caution">
    <text evidence="1">The sequence shown here is derived from an EMBL/GenBank/DDBJ whole genome shotgun (WGS) entry which is preliminary data.</text>
</comment>
<dbReference type="EMBL" id="LNXU01000012">
    <property type="protein sequence ID" value="KTC75004.1"/>
    <property type="molecule type" value="Genomic_DNA"/>
</dbReference>
<dbReference type="PATRIC" id="fig|447.4.peg.1067"/>
<dbReference type="STRING" id="447.Lboz_0991"/>
<reference evidence="1 2" key="1">
    <citation type="submission" date="2015-11" db="EMBL/GenBank/DDBJ databases">
        <title>Genomic analysis of 38 Legionella species identifies large and diverse effector repertoires.</title>
        <authorList>
            <person name="Burstein D."/>
            <person name="Amaro F."/>
            <person name="Zusman T."/>
            <person name="Lifshitz Z."/>
            <person name="Cohen O."/>
            <person name="Gilbert J.A."/>
            <person name="Pupko T."/>
            <person name="Shuman H.A."/>
            <person name="Segal G."/>
        </authorList>
    </citation>
    <scope>NUCLEOTIDE SEQUENCE [LARGE SCALE GENOMIC DNA]</scope>
    <source>
        <strain evidence="1 2">WIGA</strain>
    </source>
</reference>
<evidence type="ECO:0000313" key="2">
    <source>
        <dbReference type="Proteomes" id="UP000054695"/>
    </source>
</evidence>
<organism evidence="1 2">
    <name type="scientific">Legionella bozemanae</name>
    <name type="common">Fluoribacter bozemanae</name>
    <dbReference type="NCBI Taxonomy" id="447"/>
    <lineage>
        <taxon>Bacteria</taxon>
        <taxon>Pseudomonadati</taxon>
        <taxon>Pseudomonadota</taxon>
        <taxon>Gammaproteobacteria</taxon>
        <taxon>Legionellales</taxon>
        <taxon>Legionellaceae</taxon>
        <taxon>Legionella</taxon>
    </lineage>
</organism>
<dbReference type="AlphaFoldDB" id="A0A0W0RVB1"/>
<name>A0A0W0RVB1_LEGBO</name>
<dbReference type="OrthoDB" id="5657196at2"/>
<dbReference type="Proteomes" id="UP000054695">
    <property type="component" value="Unassembled WGS sequence"/>
</dbReference>
<gene>
    <name evidence="1" type="ORF">Lboz_0991</name>
</gene>
<dbReference type="RefSeq" id="WP_058458676.1">
    <property type="nucleotide sequence ID" value="NZ_CAAAIY010000004.1"/>
</dbReference>
<sequence length="155" mass="18405">MTNIVIQLFENIKVLVFKKDNITFYYNGFNELLNLMEMAIALDKDDNCVFTYVVDHETEETNKLKYHEGINAEYSDEGHYHFERKDKGKISVKDVVQLLDYLIEYNLLNNRDKSMVMKMYRDKKSTQRKLSVFSHVSEKDSVSSYVERDLSYNPM</sequence>
<proteinExistence type="predicted"/>
<protein>
    <submittedName>
        <fullName evidence="1">Uncharacterized protein</fullName>
    </submittedName>
</protein>
<accession>A0A0W0RVB1</accession>
<keyword evidence="2" id="KW-1185">Reference proteome</keyword>